<feature type="domain" description="TRAPPC10/Trs130 C-terminal" evidence="4">
    <location>
        <begin position="993"/>
        <end position="1099"/>
    </location>
</feature>
<dbReference type="GeneID" id="85352057"/>
<dbReference type="RefSeq" id="XP_060331802.1">
    <property type="nucleotide sequence ID" value="XM_060468509.1"/>
</dbReference>
<dbReference type="PANTHER" id="PTHR13251:SF3">
    <property type="entry name" value="TRAFFICKING PROTEIN PARTICLE COMPLEX SUBUNIT 10"/>
    <property type="match status" value="1"/>
</dbReference>
<dbReference type="GO" id="GO:1990071">
    <property type="term" value="C:TRAPPII protein complex"/>
    <property type="evidence" value="ECO:0007669"/>
    <property type="project" value="InterPro"/>
</dbReference>
<reference evidence="7" key="1">
    <citation type="submission" date="2023-06" db="EMBL/GenBank/DDBJ databases">
        <authorList>
            <consortium name="Lawrence Berkeley National Laboratory"/>
            <person name="Ahrendt S."/>
            <person name="Sahu N."/>
            <person name="Indic B."/>
            <person name="Wong-Bajracharya J."/>
            <person name="Merenyi Z."/>
            <person name="Ke H.-M."/>
            <person name="Monk M."/>
            <person name="Kocsube S."/>
            <person name="Drula E."/>
            <person name="Lipzen A."/>
            <person name="Balint B."/>
            <person name="Henrissat B."/>
            <person name="Andreopoulos B."/>
            <person name="Martin F.M."/>
            <person name="Harder C.B."/>
            <person name="Rigling D."/>
            <person name="Ford K.L."/>
            <person name="Foster G.D."/>
            <person name="Pangilinan J."/>
            <person name="Papanicolaou A."/>
            <person name="Barry K."/>
            <person name="LaButti K."/>
            <person name="Viragh M."/>
            <person name="Koriabine M."/>
            <person name="Yan M."/>
            <person name="Riley R."/>
            <person name="Champramary S."/>
            <person name="Plett K.L."/>
            <person name="Tsai I.J."/>
            <person name="Slot J."/>
            <person name="Sipos G."/>
            <person name="Plett J."/>
            <person name="Nagy L.G."/>
            <person name="Grigoriev I.V."/>
        </authorList>
    </citation>
    <scope>NUCLEOTIDE SEQUENCE</scope>
    <source>
        <strain evidence="7">CCBAS 213</strain>
    </source>
</reference>
<comment type="caution">
    <text evidence="7">The sequence shown here is derived from an EMBL/GenBank/DDBJ whole genome shotgun (WGS) entry which is preliminary data.</text>
</comment>
<keyword evidence="8" id="KW-1185">Reference proteome</keyword>
<evidence type="ECO:0000256" key="2">
    <source>
        <dbReference type="ARBA" id="ARBA00022448"/>
    </source>
</evidence>
<evidence type="ECO:0000313" key="7">
    <source>
        <dbReference type="EMBL" id="KAK0459605.1"/>
    </source>
</evidence>
<evidence type="ECO:0000259" key="5">
    <source>
        <dbReference type="Pfam" id="PF23036"/>
    </source>
</evidence>
<dbReference type="PANTHER" id="PTHR13251">
    <property type="entry name" value="EPILEPSY HOLOPROSENCEPHALY CANDIDATE 1/TMEM1"/>
    <property type="match status" value="1"/>
</dbReference>
<evidence type="ECO:0000313" key="8">
    <source>
        <dbReference type="Proteomes" id="UP001175211"/>
    </source>
</evidence>
<dbReference type="GO" id="GO:0006891">
    <property type="term" value="P:intra-Golgi vesicle-mediated transport"/>
    <property type="evidence" value="ECO:0007669"/>
    <property type="project" value="TreeGrafter"/>
</dbReference>
<evidence type="ECO:0000256" key="3">
    <source>
        <dbReference type="ARBA" id="ARBA00023034"/>
    </source>
</evidence>
<accession>A0AA39N6Z5</accession>
<sequence>MTSGQPVLVSYSGSPFFLASPSWTKIQHAFNTQLPLRNIHWKSSSRTSLRTIQELNVTLINLDSIRDEHTSQVPVSLLEKPLLNIYVVNCEDADLESYRNTVKKQVKDWHASVTSRRNQEWLILQIVKPDAKVPTGSFLKLKGCVLDKLRADFNADKRDRCVQVSWSSTQDSPIAWGEFLNKLKEGISSAFDTAVLQKEDDIKRSEGQRLMPGWNFCTFFILKESLASSFEGMNLVSEALLQYDELEASFYQVLREKNLSWFGTLITPGLKDDSSPLLSISKKPYRDLILANTISVFDFRTYLLTRQCELLAKYGHLPEVYRKVGAFLGAFGRRLKEIEETLPLHFVESWIYSSALSVVEKCDVWQSGLKVDTKELAQFYAGKGELLELARSQLDILGMKTQHLPCRPPFSGVSDASVKLTETSSLLKISNEHLLKALEDKEAFYDLYINITNRAIDMYAKAGRRKFALKLHGSLAALDVHRGRLSTALTTYTSLPAHYAPHKWTSLQSLMLSRALDIHESLEKPKDREWIHILLSFLSTYVENGAELLLCEQDALVYVRRLVGELKSAAPELDQDLVHTDFAAITVHIPSDARPASDRDGYVLDAVLQNHLPCDLPIDEVCAVLSGADACRLKFTVPCESLQPGKTTVTLFCPTPLSGTYLLDTSEVKLSRLVFQQTHRKPTKSSKTAKDKVTLVRLPRDPLAMNVRVSLPRLILLGSPSIVINVLTGRNEIVSMTIRLSSPSATFQCQNASLEESSVREMTGGGDDGVIMLSGIGRDESVSVCVPHSEVSGAYGMKVHLEVEYVTRAEPTISRVISVVRSVQVTHPIAVNVEDFFRGTRLFTKFTISTASHQHVRIARVELDPEDSGVKVISSTCGRSRVITVTPGQPAHFLFCIDGSDGPVRESMRLRVRFRMLREEVEKVIEAAAGDPVVVDRVVRALERDGGWVERYSLTGELHVPEGEEIGSQLREDLSQPRVLGPELGSWREMHIPVDVPSMNIVAAVSIKLSPQSCWYAGQPIPAVLSIQTSFHWDASGEKEREYRMRYDVEEMVRDWLVSGRKRGDFSASHNGTYSVGITMIALHHGELMLPKVSIWAEGVASTETHQINGAEKVLVEPRGGRTTFITEMC</sequence>
<dbReference type="EMBL" id="JAUEPS010000014">
    <property type="protein sequence ID" value="KAK0459605.1"/>
    <property type="molecule type" value="Genomic_DNA"/>
</dbReference>
<dbReference type="InterPro" id="IPR055505">
    <property type="entry name" value="DUF7077"/>
</dbReference>
<dbReference type="Pfam" id="PF23274">
    <property type="entry name" value="DUF7077"/>
    <property type="match status" value="1"/>
</dbReference>
<protein>
    <recommendedName>
        <fullName evidence="9">Trafficking protein particle complex subunit 10</fullName>
    </recommendedName>
</protein>
<organism evidence="7 8">
    <name type="scientific">Armillaria tabescens</name>
    <name type="common">Ringless honey mushroom</name>
    <name type="synonym">Agaricus tabescens</name>
    <dbReference type="NCBI Taxonomy" id="1929756"/>
    <lineage>
        <taxon>Eukaryota</taxon>
        <taxon>Fungi</taxon>
        <taxon>Dikarya</taxon>
        <taxon>Basidiomycota</taxon>
        <taxon>Agaricomycotina</taxon>
        <taxon>Agaricomycetes</taxon>
        <taxon>Agaricomycetidae</taxon>
        <taxon>Agaricales</taxon>
        <taxon>Marasmiineae</taxon>
        <taxon>Physalacriaceae</taxon>
        <taxon>Desarmillaria</taxon>
    </lineage>
</organism>
<keyword evidence="2" id="KW-0813">Transport</keyword>
<dbReference type="Proteomes" id="UP001175211">
    <property type="component" value="Unassembled WGS sequence"/>
</dbReference>
<comment type="subcellular location">
    <subcellularLocation>
        <location evidence="1">Golgi apparatus</location>
    </subcellularLocation>
</comment>
<keyword evidence="3" id="KW-0333">Golgi apparatus</keyword>
<dbReference type="InterPro" id="IPR022233">
    <property type="entry name" value="TRAPPC10/Trs130_C"/>
</dbReference>
<evidence type="ECO:0000259" key="6">
    <source>
        <dbReference type="Pfam" id="PF23274"/>
    </source>
</evidence>
<feature type="domain" description="DUF7077" evidence="6">
    <location>
        <begin position="704"/>
        <end position="809"/>
    </location>
</feature>
<dbReference type="InterPro" id="IPR045126">
    <property type="entry name" value="TRAPPC10/Trs130"/>
</dbReference>
<dbReference type="InterPro" id="IPR056913">
    <property type="entry name" value="TRAPPC10/Trs130_N"/>
</dbReference>
<evidence type="ECO:0000259" key="4">
    <source>
        <dbReference type="Pfam" id="PF12584"/>
    </source>
</evidence>
<gene>
    <name evidence="7" type="ORF">EV420DRAFT_1307323</name>
</gene>
<name>A0AA39N6Z5_ARMTA</name>
<dbReference type="GO" id="GO:0005829">
    <property type="term" value="C:cytosol"/>
    <property type="evidence" value="ECO:0007669"/>
    <property type="project" value="GOC"/>
</dbReference>
<dbReference type="GO" id="GO:0034498">
    <property type="term" value="P:early endosome to Golgi transport"/>
    <property type="evidence" value="ECO:0007669"/>
    <property type="project" value="TreeGrafter"/>
</dbReference>
<dbReference type="Pfam" id="PF23036">
    <property type="entry name" value="TRAPPC10_1st"/>
    <property type="match status" value="1"/>
</dbReference>
<dbReference type="AlphaFoldDB" id="A0AA39N6Z5"/>
<evidence type="ECO:0000256" key="1">
    <source>
        <dbReference type="ARBA" id="ARBA00004555"/>
    </source>
</evidence>
<evidence type="ECO:0008006" key="9">
    <source>
        <dbReference type="Google" id="ProtNLM"/>
    </source>
</evidence>
<dbReference type="Pfam" id="PF12584">
    <property type="entry name" value="TRAPPC10"/>
    <property type="match status" value="1"/>
</dbReference>
<proteinExistence type="predicted"/>
<feature type="domain" description="TRAPPC10/Trs130 N-terminal" evidence="5">
    <location>
        <begin position="21"/>
        <end position="320"/>
    </location>
</feature>